<proteinExistence type="predicted"/>
<accession>A0A2P0ZH06</accession>
<protein>
    <submittedName>
        <fullName evidence="2">Uncharacterized protein</fullName>
    </submittedName>
</protein>
<reference evidence="2" key="1">
    <citation type="journal article" date="2018" name="Science">
        <title>Natural noncanonical protein splicing yields products with diverse ?-amino acid residues.</title>
        <authorList>
            <person name="Morinaka B.I."/>
            <person name="Lakis E."/>
            <person name="Verest M."/>
            <person name="Helf M.J."/>
            <person name="Scalvenzi T."/>
            <person name="Vagstad A.L."/>
            <person name="Sims J."/>
            <person name="Sunagawa S."/>
            <person name="Gugger M."/>
            <person name="Piel J."/>
        </authorList>
    </citation>
    <scope>NUCLEOTIDE SEQUENCE</scope>
    <source>
        <strain evidence="2">PCC 10023</strain>
    </source>
</reference>
<organism evidence="2">
    <name type="scientific">Scytonema sp. PCC 10023</name>
    <dbReference type="NCBI Taxonomy" id="1680591"/>
    <lineage>
        <taxon>Bacteria</taxon>
        <taxon>Bacillati</taxon>
        <taxon>Cyanobacteriota</taxon>
        <taxon>Cyanophyceae</taxon>
        <taxon>Nostocales</taxon>
        <taxon>Scytonemataceae</taxon>
        <taxon>Scytonema</taxon>
    </lineage>
</organism>
<evidence type="ECO:0000256" key="1">
    <source>
        <dbReference type="SAM" id="Phobius"/>
    </source>
</evidence>
<evidence type="ECO:0000313" key="2">
    <source>
        <dbReference type="EMBL" id="AVH79709.1"/>
    </source>
</evidence>
<dbReference type="AlphaFoldDB" id="A0A2P0ZH06"/>
<sequence length="50" mass="5538">MILTTPRLTQAKAVVTKQMSNLEMAARAIVVLILIYYGTLLDLLSSTQQD</sequence>
<keyword evidence="1" id="KW-1133">Transmembrane helix</keyword>
<keyword evidence="1" id="KW-0472">Membrane</keyword>
<keyword evidence="1" id="KW-0812">Transmembrane</keyword>
<dbReference type="EMBL" id="MG373783">
    <property type="protein sequence ID" value="AVH79709.1"/>
    <property type="molecule type" value="Genomic_DNA"/>
</dbReference>
<name>A0A2P0ZH06_9CYAN</name>
<feature type="transmembrane region" description="Helical" evidence="1">
    <location>
        <begin position="24"/>
        <end position="44"/>
    </location>
</feature>